<reference evidence="2" key="1">
    <citation type="submission" date="2018-11" db="EMBL/GenBank/DDBJ databases">
        <authorList>
            <person name="Grassa J C."/>
        </authorList>
    </citation>
    <scope>NUCLEOTIDE SEQUENCE [LARGE SCALE GENOMIC DNA]</scope>
</reference>
<sequence length="338" mass="37834">MARVIRSSRLPDECESHIAHFIRAKLTVPKSKNLDKARGGKVMEIEKPRHGAPKGHMTKSNYGFYFQEYFYTPVLLSRYITFQKSGCVKRHAPLIDIKRRAEAMLIDIPSWEREDNMSFLVAMASCLNLKRRILTLEETKPPVREVVQGILAASTALKKKVKKRSKTANFALPTHDSGTEKLNTVGTNERTPIDLSLDDSKHAAPNSSLDLACVSYAYTMDNKHKKVVELDQNLRVAEDQKKAYDLEESSRDALKKQTFVADDLRDKVKPTLPTCWKCFAIESNEEANFTINVGEPVLETSGVEGYNPERPTFPPSFGEAPLGGSEGGEETFVDAIGL</sequence>
<reference evidence="2" key="2">
    <citation type="submission" date="2021-03" db="UniProtKB">
        <authorList>
            <consortium name="EnsemblPlants"/>
        </authorList>
    </citation>
    <scope>IDENTIFICATION</scope>
</reference>
<evidence type="ECO:0000256" key="1">
    <source>
        <dbReference type="SAM" id="Coils"/>
    </source>
</evidence>
<protein>
    <submittedName>
        <fullName evidence="2">Uncharacterized protein</fullName>
    </submittedName>
</protein>
<feature type="coiled-coil region" evidence="1">
    <location>
        <begin position="220"/>
        <end position="247"/>
    </location>
</feature>
<organism evidence="2 3">
    <name type="scientific">Cannabis sativa</name>
    <name type="common">Hemp</name>
    <name type="synonym">Marijuana</name>
    <dbReference type="NCBI Taxonomy" id="3483"/>
    <lineage>
        <taxon>Eukaryota</taxon>
        <taxon>Viridiplantae</taxon>
        <taxon>Streptophyta</taxon>
        <taxon>Embryophyta</taxon>
        <taxon>Tracheophyta</taxon>
        <taxon>Spermatophyta</taxon>
        <taxon>Magnoliopsida</taxon>
        <taxon>eudicotyledons</taxon>
        <taxon>Gunneridae</taxon>
        <taxon>Pentapetalae</taxon>
        <taxon>rosids</taxon>
        <taxon>fabids</taxon>
        <taxon>Rosales</taxon>
        <taxon>Cannabaceae</taxon>
        <taxon>Cannabis</taxon>
    </lineage>
</organism>
<keyword evidence="1" id="KW-0175">Coiled coil</keyword>
<dbReference type="Proteomes" id="UP000596661">
    <property type="component" value="Chromosome 8"/>
</dbReference>
<keyword evidence="3" id="KW-1185">Reference proteome</keyword>
<dbReference type="EMBL" id="UZAU01000705">
    <property type="status" value="NOT_ANNOTATED_CDS"/>
    <property type="molecule type" value="Genomic_DNA"/>
</dbReference>
<name>A0A803Q7W5_CANSA</name>
<proteinExistence type="predicted"/>
<dbReference type="Gramene" id="evm.model.08.1189">
    <property type="protein sequence ID" value="cds.evm.model.08.1189"/>
    <property type="gene ID" value="evm.TU.08.1189"/>
</dbReference>
<dbReference type="EnsemblPlants" id="evm.model.08.1189">
    <property type="protein sequence ID" value="cds.evm.model.08.1189"/>
    <property type="gene ID" value="evm.TU.08.1189"/>
</dbReference>
<dbReference type="AlphaFoldDB" id="A0A803Q7W5"/>
<evidence type="ECO:0000313" key="2">
    <source>
        <dbReference type="EnsemblPlants" id="cds.evm.model.08.1189"/>
    </source>
</evidence>
<evidence type="ECO:0000313" key="3">
    <source>
        <dbReference type="Proteomes" id="UP000596661"/>
    </source>
</evidence>
<accession>A0A803Q7W5</accession>